<feature type="transmembrane region" description="Helical" evidence="1">
    <location>
        <begin position="110"/>
        <end position="132"/>
    </location>
</feature>
<keyword evidence="3" id="KW-1185">Reference proteome</keyword>
<dbReference type="Proteomes" id="UP000248326">
    <property type="component" value="Unassembled WGS sequence"/>
</dbReference>
<organism evidence="2 3">
    <name type="scientific">Deinococcus yavapaiensis KR-236</name>
    <dbReference type="NCBI Taxonomy" id="694435"/>
    <lineage>
        <taxon>Bacteria</taxon>
        <taxon>Thermotogati</taxon>
        <taxon>Deinococcota</taxon>
        <taxon>Deinococci</taxon>
        <taxon>Deinococcales</taxon>
        <taxon>Deinococcaceae</taxon>
        <taxon>Deinococcus</taxon>
    </lineage>
</organism>
<reference evidence="2 3" key="1">
    <citation type="submission" date="2018-06" db="EMBL/GenBank/DDBJ databases">
        <title>Genomic Encyclopedia of Type Strains, Phase IV (KMG-IV): sequencing the most valuable type-strain genomes for metagenomic binning, comparative biology and taxonomic classification.</title>
        <authorList>
            <person name="Goeker M."/>
        </authorList>
    </citation>
    <scope>NUCLEOTIDE SEQUENCE [LARGE SCALE GENOMIC DNA]</scope>
    <source>
        <strain evidence="2 3">DSM 18048</strain>
    </source>
</reference>
<dbReference type="RefSeq" id="WP_110886783.1">
    <property type="nucleotide sequence ID" value="NZ_QJSX01000007.1"/>
</dbReference>
<keyword evidence="1" id="KW-1133">Transmembrane helix</keyword>
<gene>
    <name evidence="2" type="ORF">DES52_107135</name>
</gene>
<comment type="caution">
    <text evidence="2">The sequence shown here is derived from an EMBL/GenBank/DDBJ whole genome shotgun (WGS) entry which is preliminary data.</text>
</comment>
<evidence type="ECO:0000313" key="2">
    <source>
        <dbReference type="EMBL" id="PYE53877.1"/>
    </source>
</evidence>
<name>A0A318SII6_9DEIO</name>
<protein>
    <submittedName>
        <fullName evidence="2">Uncharacterized protein</fullName>
    </submittedName>
</protein>
<sequence length="273" mass="29715">MNASGQKRRYLLLLDGLLLTITGLVQALSDVASYFFGLGPLGGRLHDNPASLGFFEAHILALILGVVILLGRHDAKPLRWYAAAAVCHLVLASANLLYWDAFVAFDFQRVGTVVTVVHGALFLAMTVAALSLRPQLVVGQGATFRWAALITLAAGLLLHGSSLALGREAFIATIFTPKVDLLLAVPMVVATFTGWRMLRSALHPHLWGKALHVLLLVYFTISIPVHLQTLIRGDTRYVLGFPEWYSVPILGLLSAFAAFILSLRFDTSKPRHA</sequence>
<keyword evidence="1" id="KW-0812">Transmembrane</keyword>
<dbReference type="OrthoDB" id="342586at2"/>
<dbReference type="AlphaFoldDB" id="A0A318SII6"/>
<feature type="transmembrane region" description="Helical" evidence="1">
    <location>
        <begin position="210"/>
        <end position="231"/>
    </location>
</feature>
<feature type="transmembrane region" description="Helical" evidence="1">
    <location>
        <begin position="243"/>
        <end position="263"/>
    </location>
</feature>
<accession>A0A318SII6</accession>
<dbReference type="EMBL" id="QJSX01000007">
    <property type="protein sequence ID" value="PYE53877.1"/>
    <property type="molecule type" value="Genomic_DNA"/>
</dbReference>
<evidence type="ECO:0000313" key="3">
    <source>
        <dbReference type="Proteomes" id="UP000248326"/>
    </source>
</evidence>
<feature type="transmembrane region" description="Helical" evidence="1">
    <location>
        <begin position="144"/>
        <end position="161"/>
    </location>
</feature>
<evidence type="ECO:0000256" key="1">
    <source>
        <dbReference type="SAM" id="Phobius"/>
    </source>
</evidence>
<proteinExistence type="predicted"/>
<keyword evidence="1" id="KW-0472">Membrane</keyword>
<feature type="transmembrane region" description="Helical" evidence="1">
    <location>
        <begin position="181"/>
        <end position="198"/>
    </location>
</feature>
<feature type="transmembrane region" description="Helical" evidence="1">
    <location>
        <begin position="51"/>
        <end position="71"/>
    </location>
</feature>
<feature type="transmembrane region" description="Helical" evidence="1">
    <location>
        <begin position="78"/>
        <end position="98"/>
    </location>
</feature>